<dbReference type="GO" id="GO:0006623">
    <property type="term" value="P:protein targeting to vacuole"/>
    <property type="evidence" value="ECO:0007669"/>
    <property type="project" value="UniProtKB-UniRule"/>
</dbReference>
<comment type="similarity">
    <text evidence="1 2">Belongs to the MON1/SAND family.</text>
</comment>
<gene>
    <name evidence="6" type="ORF">CINCED_3A006794</name>
</gene>
<dbReference type="PANTHER" id="PTHR13027:SF7">
    <property type="entry name" value="VACUOLAR FUSION PROTEIN MON1 HOMOLOG"/>
    <property type="match status" value="1"/>
</dbReference>
<evidence type="ECO:0000259" key="4">
    <source>
        <dbReference type="Pfam" id="PF19037"/>
    </source>
</evidence>
<evidence type="ECO:0000259" key="3">
    <source>
        <dbReference type="Pfam" id="PF19036"/>
    </source>
</evidence>
<feature type="domain" description="FUZ/MON1/HPS1 second Longin" evidence="4">
    <location>
        <begin position="247"/>
        <end position="345"/>
    </location>
</feature>
<reference evidence="6 7" key="1">
    <citation type="submission" date="2019-08" db="EMBL/GenBank/DDBJ databases">
        <authorList>
            <person name="Alioto T."/>
            <person name="Alioto T."/>
            <person name="Gomez Garrido J."/>
        </authorList>
    </citation>
    <scope>NUCLEOTIDE SEQUENCE [LARGE SCALE GENOMIC DNA]</scope>
</reference>
<dbReference type="InterPro" id="IPR004353">
    <property type="entry name" value="Mon1"/>
</dbReference>
<dbReference type="InterPro" id="IPR043971">
    <property type="entry name" value="FUZ/MON1/HPS1_longin_2"/>
</dbReference>
<dbReference type="InterPro" id="IPR043972">
    <property type="entry name" value="FUZ/MON1/HPS1_longin_1"/>
</dbReference>
<dbReference type="EMBL" id="CABPRJ010000481">
    <property type="protein sequence ID" value="VVC28492.1"/>
    <property type="molecule type" value="Genomic_DNA"/>
</dbReference>
<evidence type="ECO:0000256" key="2">
    <source>
        <dbReference type="RuleBase" id="RU367048"/>
    </source>
</evidence>
<dbReference type="GO" id="GO:0035658">
    <property type="term" value="C:Mon1-Ccz1 complex"/>
    <property type="evidence" value="ECO:0007669"/>
    <property type="project" value="TreeGrafter"/>
</dbReference>
<dbReference type="GO" id="GO:0032510">
    <property type="term" value="P:endosome to lysosome transport via multivesicular body sorting pathway"/>
    <property type="evidence" value="ECO:0007669"/>
    <property type="project" value="TreeGrafter"/>
</dbReference>
<dbReference type="Pfam" id="PF19036">
    <property type="entry name" value="Fuz_longin_1"/>
    <property type="match status" value="1"/>
</dbReference>
<dbReference type="PRINTS" id="PR01546">
    <property type="entry name" value="YEAST73DUF"/>
</dbReference>
<dbReference type="AlphaFoldDB" id="A0A5E4MDN9"/>
<dbReference type="Pfam" id="PF19037">
    <property type="entry name" value="Fuz_longin_2"/>
    <property type="match status" value="1"/>
</dbReference>
<feature type="domain" description="FUZ/MON1/HPS1 first Longin" evidence="3">
    <location>
        <begin position="85"/>
        <end position="207"/>
    </location>
</feature>
<keyword evidence="7" id="KW-1185">Reference proteome</keyword>
<evidence type="ECO:0000259" key="5">
    <source>
        <dbReference type="Pfam" id="PF19038"/>
    </source>
</evidence>
<accession>A0A5E4MDN9</accession>
<protein>
    <recommendedName>
        <fullName evidence="2">Vacuolar fusion protein MON1 homolog</fullName>
    </recommendedName>
</protein>
<dbReference type="Proteomes" id="UP000325440">
    <property type="component" value="Unassembled WGS sequence"/>
</dbReference>
<evidence type="ECO:0000313" key="6">
    <source>
        <dbReference type="EMBL" id="VVC28492.1"/>
    </source>
</evidence>
<proteinExistence type="inferred from homology"/>
<name>A0A5E4MDN9_9HEMI</name>
<sequence>MKDAGVTSYRDLKNMIEKNREVIYSNDMEEQQETATTALHSSVDNITIHNPIVNLSITEDESKPSTSKQQIVHENIFDQLKGNNKHIFVLSTAGKPIYTRFGNENQMASLFGLMIALVSVTQDSNDTLQSICCGHTRIVFLNKDPIILVGVSQSAEPYDRIKKQLTYVYNNIISILTLTQLKKIFHNRNNFDLRRLMSGSERLIDKLISFTENDPGFYLDSISCLQMPSSNRDKITQTILTECSKIKNLVFGLLIAQKHIISIIRMKKYSLEVSDIHLILNLINSTESFKTAESWTPICLPAFDSSGFMHAHISYLAEDCQACLVLLTIDRDLFFLLSDAKRKITEKMRRNDCLQAINEAIVRQPLNLARANIVGLRHLLYKNKNRSQHWSPPFTSPYNTDTLQQNLMSVYCSLISQMNFPGRTLKVIYQQLTAETMLAWATDDVELYMCFEPLVSKECATNAITKLTQWMKKEEDSLFIFNIPMF</sequence>
<dbReference type="Pfam" id="PF19038">
    <property type="entry name" value="Fuz_longin_3"/>
    <property type="match status" value="1"/>
</dbReference>
<organism evidence="6 7">
    <name type="scientific">Cinara cedri</name>
    <dbReference type="NCBI Taxonomy" id="506608"/>
    <lineage>
        <taxon>Eukaryota</taxon>
        <taxon>Metazoa</taxon>
        <taxon>Ecdysozoa</taxon>
        <taxon>Arthropoda</taxon>
        <taxon>Hexapoda</taxon>
        <taxon>Insecta</taxon>
        <taxon>Pterygota</taxon>
        <taxon>Neoptera</taxon>
        <taxon>Paraneoptera</taxon>
        <taxon>Hemiptera</taxon>
        <taxon>Sternorrhyncha</taxon>
        <taxon>Aphidomorpha</taxon>
        <taxon>Aphidoidea</taxon>
        <taxon>Aphididae</taxon>
        <taxon>Lachninae</taxon>
        <taxon>Cinara</taxon>
    </lineage>
</organism>
<dbReference type="OrthoDB" id="272411at2759"/>
<feature type="domain" description="FUZ/MON1/HPS1 third Longin" evidence="5">
    <location>
        <begin position="375"/>
        <end position="475"/>
    </location>
</feature>
<comment type="function">
    <text evidence="2">Plays an important role in membrane trafficking through the secretory apparatus.</text>
</comment>
<dbReference type="InterPro" id="IPR043970">
    <property type="entry name" value="FUZ/MON1/HPS1_longin_3"/>
</dbReference>
<dbReference type="PANTHER" id="PTHR13027">
    <property type="entry name" value="SAND PROTEIN-RELATED"/>
    <property type="match status" value="1"/>
</dbReference>
<evidence type="ECO:0000256" key="1">
    <source>
        <dbReference type="ARBA" id="ARBA00008968"/>
    </source>
</evidence>
<evidence type="ECO:0000313" key="7">
    <source>
        <dbReference type="Proteomes" id="UP000325440"/>
    </source>
</evidence>